<evidence type="ECO:0000313" key="1">
    <source>
        <dbReference type="EMBL" id="QJA49507.1"/>
    </source>
</evidence>
<reference evidence="1" key="1">
    <citation type="submission" date="2020-03" db="EMBL/GenBank/DDBJ databases">
        <title>The deep terrestrial virosphere.</title>
        <authorList>
            <person name="Holmfeldt K."/>
            <person name="Nilsson E."/>
            <person name="Simone D."/>
            <person name="Lopez-Fernandez M."/>
            <person name="Wu X."/>
            <person name="de Brujin I."/>
            <person name="Lundin D."/>
            <person name="Andersson A."/>
            <person name="Bertilsson S."/>
            <person name="Dopson M."/>
        </authorList>
    </citation>
    <scope>NUCLEOTIDE SEQUENCE</scope>
    <source>
        <strain evidence="3">MM415A00869</strain>
        <strain evidence="2">MM415B00170</strain>
        <strain evidence="1">TM448A01387</strain>
        <strain evidence="4">TM448B03711</strain>
    </source>
</reference>
<gene>
    <name evidence="3" type="ORF">MM415A00869_0020</name>
    <name evidence="2" type="ORF">MM415B00170_0012</name>
    <name evidence="1" type="ORF">TM448A01387_0009</name>
    <name evidence="4" type="ORF">TM448B03711_0008</name>
</gene>
<evidence type="ECO:0000313" key="2">
    <source>
        <dbReference type="EMBL" id="QJA67703.1"/>
    </source>
</evidence>
<dbReference type="EMBL" id="MT145036">
    <property type="protein sequence ID" value="QJI02851.1"/>
    <property type="molecule type" value="Genomic_DNA"/>
</dbReference>
<name>A0A6H1ZQC1_9ZZZZ</name>
<accession>A0A6H1ZQC1</accession>
<evidence type="ECO:0000313" key="4">
    <source>
        <dbReference type="EMBL" id="QJI02851.1"/>
    </source>
</evidence>
<dbReference type="AlphaFoldDB" id="A0A6H1ZQC1"/>
<evidence type="ECO:0000313" key="3">
    <source>
        <dbReference type="EMBL" id="QJA79522.1"/>
    </source>
</evidence>
<dbReference type="EMBL" id="MT142384">
    <property type="protein sequence ID" value="QJA79522.1"/>
    <property type="molecule type" value="Genomic_DNA"/>
</dbReference>
<dbReference type="EMBL" id="MT141575">
    <property type="protein sequence ID" value="QJA67703.1"/>
    <property type="molecule type" value="Genomic_DNA"/>
</dbReference>
<sequence>MTAKEIAQQAKAAKPHVRYAYSTNDTTVVVWSNNRWVPVAGRILTGGFVALPYELLVNGQPVHANLEYVEC</sequence>
<dbReference type="EMBL" id="MT144140">
    <property type="protein sequence ID" value="QJA49507.1"/>
    <property type="molecule type" value="Genomic_DNA"/>
</dbReference>
<organism evidence="1">
    <name type="scientific">viral metagenome</name>
    <dbReference type="NCBI Taxonomy" id="1070528"/>
    <lineage>
        <taxon>unclassified sequences</taxon>
        <taxon>metagenomes</taxon>
        <taxon>organismal metagenomes</taxon>
    </lineage>
</organism>
<proteinExistence type="predicted"/>
<protein>
    <submittedName>
        <fullName evidence="1">Uncharacterized protein</fullName>
    </submittedName>
</protein>